<dbReference type="EMBL" id="JAFEJA010000001">
    <property type="protein sequence ID" value="MBM9620987.1"/>
    <property type="molecule type" value="Genomic_DNA"/>
</dbReference>
<evidence type="ECO:0008006" key="6">
    <source>
        <dbReference type="Google" id="ProtNLM"/>
    </source>
</evidence>
<dbReference type="InterPro" id="IPR011010">
    <property type="entry name" value="DNA_brk_join_enz"/>
</dbReference>
<evidence type="ECO:0000256" key="3">
    <source>
        <dbReference type="SAM" id="MobiDB-lite"/>
    </source>
</evidence>
<feature type="compositionally biased region" description="Basic and acidic residues" evidence="3">
    <location>
        <begin position="333"/>
        <end position="346"/>
    </location>
</feature>
<protein>
    <recommendedName>
        <fullName evidence="6">Integrase</fullName>
    </recommendedName>
</protein>
<gene>
    <name evidence="4" type="ORF">JE024_20040</name>
</gene>
<dbReference type="Proteomes" id="UP000664109">
    <property type="component" value="Unassembled WGS sequence"/>
</dbReference>
<reference evidence="4 5" key="1">
    <citation type="journal article" date="2016" name="Arch. Microbiol.">
        <title>Streptomyces zhihengii sp. nov., isolated from rhizospheric soil of Psammosilene tunicoides.</title>
        <authorList>
            <person name="Huang M.J."/>
            <person name="Fei J.J."/>
            <person name="Salam N."/>
            <person name="Kim C.J."/>
            <person name="Hozzein W.N."/>
            <person name="Xiao M."/>
            <person name="Huang H.Q."/>
            <person name="Li W.J."/>
        </authorList>
    </citation>
    <scope>NUCLEOTIDE SEQUENCE [LARGE SCALE GENOMIC DNA]</scope>
    <source>
        <strain evidence="4 5">YIM T102</strain>
    </source>
</reference>
<accession>A0ABS2UU00</accession>
<organism evidence="4 5">
    <name type="scientific">Streptomyces zhihengii</name>
    <dbReference type="NCBI Taxonomy" id="1818004"/>
    <lineage>
        <taxon>Bacteria</taxon>
        <taxon>Bacillati</taxon>
        <taxon>Actinomycetota</taxon>
        <taxon>Actinomycetes</taxon>
        <taxon>Kitasatosporales</taxon>
        <taxon>Streptomycetaceae</taxon>
        <taxon>Streptomyces</taxon>
    </lineage>
</organism>
<dbReference type="Gene3D" id="1.10.150.130">
    <property type="match status" value="1"/>
</dbReference>
<dbReference type="InterPro" id="IPR013762">
    <property type="entry name" value="Integrase-like_cat_sf"/>
</dbReference>
<evidence type="ECO:0000313" key="5">
    <source>
        <dbReference type="Proteomes" id="UP000664109"/>
    </source>
</evidence>
<evidence type="ECO:0000313" key="4">
    <source>
        <dbReference type="EMBL" id="MBM9620987.1"/>
    </source>
</evidence>
<proteinExistence type="predicted"/>
<dbReference type="RefSeq" id="WP_205374897.1">
    <property type="nucleotide sequence ID" value="NZ_JAFEJA010000001.1"/>
</dbReference>
<keyword evidence="5" id="KW-1185">Reference proteome</keyword>
<name>A0ABS2UU00_9ACTN</name>
<dbReference type="InterPro" id="IPR010998">
    <property type="entry name" value="Integrase_recombinase_N"/>
</dbReference>
<keyword evidence="2" id="KW-0233">DNA recombination</keyword>
<evidence type="ECO:0000256" key="1">
    <source>
        <dbReference type="ARBA" id="ARBA00023125"/>
    </source>
</evidence>
<dbReference type="Gene3D" id="1.10.443.10">
    <property type="entry name" value="Intergrase catalytic core"/>
    <property type="match status" value="1"/>
</dbReference>
<feature type="region of interest" description="Disordered" evidence="3">
    <location>
        <begin position="324"/>
        <end position="346"/>
    </location>
</feature>
<comment type="caution">
    <text evidence="4">The sequence shown here is derived from an EMBL/GenBank/DDBJ whole genome shotgun (WGS) entry which is preliminary data.</text>
</comment>
<sequence length="459" mass="52347">MAWAEKRVSTAKGRKGEVSWRVRFTNAQGRPDSESGFPTKKTALEYGRKQEALLKAGQRQMRPTEAAAFGTFARQYMKDRQKRGRTNSRRWDYLESYLLPRWESTDMRAITWYDVDTWQLKLPCDDVTRGHIVSLLSTIITAAVDSKKVDVNPIYGRRRTKPAVELVPAPGTRAGNKAARARRKQSVWTGDGVRPEDVFLLAERLGPANGAHVLTVAFTGLRWGESLGLHRDNALRRRRQPWGAGVFECPMISVVEEIAEYEQRDDEGRKLGTFIGLEPTKTDGETRDVDVPLSLARLLERHLWDWPHERTFCTPSGKPWRRGNWGRTLRPAADGRDERERRQGVSHREAWEPICPGVDMRALRHLHDTLQAEIDVAEPLAFEAMGHRRPGIKRVYQHVTPEMRQHRLDGLEGVWQRAMRNVGLPTLWSRSVLLKSSQKITEAPGLRPAPQVRDGGRVA</sequence>
<dbReference type="SUPFAM" id="SSF56349">
    <property type="entry name" value="DNA breaking-rejoining enzymes"/>
    <property type="match status" value="1"/>
</dbReference>
<keyword evidence="1" id="KW-0238">DNA-binding</keyword>
<evidence type="ECO:0000256" key="2">
    <source>
        <dbReference type="ARBA" id="ARBA00023172"/>
    </source>
</evidence>